<name>A0A562V7I3_9BACT</name>
<dbReference type="GO" id="GO:0008936">
    <property type="term" value="F:nicotinamidase activity"/>
    <property type="evidence" value="ECO:0007669"/>
    <property type="project" value="UniProtKB-EC"/>
</dbReference>
<protein>
    <recommendedName>
        <fullName evidence="6">nicotinamidase</fullName>
        <ecNumber evidence="6">3.5.1.19</ecNumber>
    </recommendedName>
    <alternativeName>
        <fullName evidence="7">Nicotinamide deamidase</fullName>
    </alternativeName>
</protein>
<reference evidence="9 10" key="1">
    <citation type="submission" date="2019-07" db="EMBL/GenBank/DDBJ databases">
        <title>Genomic Encyclopedia of Archaeal and Bacterial Type Strains, Phase II (KMG-II): from individual species to whole genera.</title>
        <authorList>
            <person name="Goeker M."/>
        </authorList>
    </citation>
    <scope>NUCLEOTIDE SEQUENCE [LARGE SCALE GENOMIC DNA]</scope>
    <source>
        <strain evidence="9 10">ATCC BAA-1139</strain>
    </source>
</reference>
<dbReference type="PANTHER" id="PTHR11080">
    <property type="entry name" value="PYRAZINAMIDASE/NICOTINAMIDASE"/>
    <property type="match status" value="1"/>
</dbReference>
<evidence type="ECO:0000256" key="4">
    <source>
        <dbReference type="ARBA" id="ARBA00022801"/>
    </source>
</evidence>
<evidence type="ECO:0000256" key="5">
    <source>
        <dbReference type="ARBA" id="ARBA00037900"/>
    </source>
</evidence>
<dbReference type="Gene3D" id="3.40.50.850">
    <property type="entry name" value="Isochorismatase-like"/>
    <property type="match status" value="1"/>
</dbReference>
<dbReference type="InterPro" id="IPR052347">
    <property type="entry name" value="Isochorismatase_Nicotinamidase"/>
</dbReference>
<dbReference type="RefSeq" id="WP_145025459.1">
    <property type="nucleotide sequence ID" value="NZ_VLLN01000034.1"/>
</dbReference>
<keyword evidence="10" id="KW-1185">Reference proteome</keyword>
<keyword evidence="4" id="KW-0378">Hydrolase</keyword>
<comment type="similarity">
    <text evidence="1">Belongs to the isochorismatase family.</text>
</comment>
<evidence type="ECO:0000313" key="10">
    <source>
        <dbReference type="Proteomes" id="UP000319449"/>
    </source>
</evidence>
<dbReference type="EMBL" id="VLLN01000034">
    <property type="protein sequence ID" value="TWJ13865.1"/>
    <property type="molecule type" value="Genomic_DNA"/>
</dbReference>
<dbReference type="GO" id="GO:0019363">
    <property type="term" value="P:pyridine nucleotide biosynthetic process"/>
    <property type="evidence" value="ECO:0007669"/>
    <property type="project" value="UniProtKB-KW"/>
</dbReference>
<evidence type="ECO:0000259" key="8">
    <source>
        <dbReference type="Pfam" id="PF00857"/>
    </source>
</evidence>
<organism evidence="9 10">
    <name type="scientific">Geobacter argillaceus</name>
    <dbReference type="NCBI Taxonomy" id="345631"/>
    <lineage>
        <taxon>Bacteria</taxon>
        <taxon>Pseudomonadati</taxon>
        <taxon>Thermodesulfobacteriota</taxon>
        <taxon>Desulfuromonadia</taxon>
        <taxon>Geobacterales</taxon>
        <taxon>Geobacteraceae</taxon>
        <taxon>Geobacter</taxon>
    </lineage>
</organism>
<evidence type="ECO:0000256" key="2">
    <source>
        <dbReference type="ARBA" id="ARBA00022642"/>
    </source>
</evidence>
<sequence>MEEHSALLIVDLQNDFCPGGALAVPEGDAVVPVINRAIGHFSARGLPVIASRDWHPARTSHFKPFGGLWPPHCIQGTPGAGFHPGLHLPPETVIVSKGTDPNRDDYSAFHARDMHGSSLPELLTGLGVTHIYVCGLATDYCVKETVLEARRCGIGVTVLTDAVRGVDLTPGDSEQALAAMCAAGAITATTADLPQ</sequence>
<gene>
    <name evidence="9" type="ORF">JN12_03655</name>
</gene>
<dbReference type="InterPro" id="IPR036380">
    <property type="entry name" value="Isochorismatase-like_sf"/>
</dbReference>
<evidence type="ECO:0000256" key="7">
    <source>
        <dbReference type="ARBA" id="ARBA00043224"/>
    </source>
</evidence>
<feature type="domain" description="Isochorismatase-like" evidence="8">
    <location>
        <begin position="5"/>
        <end position="192"/>
    </location>
</feature>
<proteinExistence type="inferred from homology"/>
<evidence type="ECO:0000256" key="3">
    <source>
        <dbReference type="ARBA" id="ARBA00022723"/>
    </source>
</evidence>
<dbReference type="GO" id="GO:0046872">
    <property type="term" value="F:metal ion binding"/>
    <property type="evidence" value="ECO:0007669"/>
    <property type="project" value="UniProtKB-KW"/>
</dbReference>
<dbReference type="OrthoDB" id="9791276at2"/>
<keyword evidence="3" id="KW-0479">Metal-binding</keyword>
<dbReference type="PANTHER" id="PTHR11080:SF2">
    <property type="entry name" value="LD05707P"/>
    <property type="match status" value="1"/>
</dbReference>
<dbReference type="AlphaFoldDB" id="A0A562V7I3"/>
<comment type="caution">
    <text evidence="9">The sequence shown here is derived from an EMBL/GenBank/DDBJ whole genome shotgun (WGS) entry which is preliminary data.</text>
</comment>
<dbReference type="EC" id="3.5.1.19" evidence="6"/>
<keyword evidence="2" id="KW-0662">Pyridine nucleotide biosynthesis</keyword>
<dbReference type="Pfam" id="PF00857">
    <property type="entry name" value="Isochorismatase"/>
    <property type="match status" value="1"/>
</dbReference>
<comment type="pathway">
    <text evidence="5">Cofactor biosynthesis; nicotinate biosynthesis; nicotinate from nicotinamide: step 1/1.</text>
</comment>
<dbReference type="Proteomes" id="UP000319449">
    <property type="component" value="Unassembled WGS sequence"/>
</dbReference>
<evidence type="ECO:0000256" key="6">
    <source>
        <dbReference type="ARBA" id="ARBA00039017"/>
    </source>
</evidence>
<evidence type="ECO:0000256" key="1">
    <source>
        <dbReference type="ARBA" id="ARBA00006336"/>
    </source>
</evidence>
<evidence type="ECO:0000313" key="9">
    <source>
        <dbReference type="EMBL" id="TWJ13865.1"/>
    </source>
</evidence>
<dbReference type="CDD" id="cd01011">
    <property type="entry name" value="nicotinamidase"/>
    <property type="match status" value="1"/>
</dbReference>
<dbReference type="SUPFAM" id="SSF52499">
    <property type="entry name" value="Isochorismatase-like hydrolases"/>
    <property type="match status" value="1"/>
</dbReference>
<accession>A0A562V7I3</accession>
<dbReference type="InterPro" id="IPR000868">
    <property type="entry name" value="Isochorismatase-like_dom"/>
</dbReference>